<dbReference type="InterPro" id="IPR050833">
    <property type="entry name" value="Poly_Biosynth_Transport"/>
</dbReference>
<comment type="similarity">
    <text evidence="2">Belongs to the polysaccharide synthase family.</text>
</comment>
<keyword evidence="3" id="KW-1003">Cell membrane</keyword>
<feature type="transmembrane region" description="Helical" evidence="7">
    <location>
        <begin position="287"/>
        <end position="308"/>
    </location>
</feature>
<proteinExistence type="inferred from homology"/>
<feature type="transmembrane region" description="Helical" evidence="7">
    <location>
        <begin position="21"/>
        <end position="40"/>
    </location>
</feature>
<dbReference type="Proteomes" id="UP001268683">
    <property type="component" value="Chromosome"/>
</dbReference>
<feature type="transmembrane region" description="Helical" evidence="7">
    <location>
        <begin position="152"/>
        <end position="171"/>
    </location>
</feature>
<feature type="transmembrane region" description="Helical" evidence="7">
    <location>
        <begin position="444"/>
        <end position="470"/>
    </location>
</feature>
<feature type="transmembrane region" description="Helical" evidence="7">
    <location>
        <begin position="359"/>
        <end position="379"/>
    </location>
</feature>
<keyword evidence="5 7" id="KW-1133">Transmembrane helix</keyword>
<evidence type="ECO:0000256" key="2">
    <source>
        <dbReference type="ARBA" id="ARBA00007430"/>
    </source>
</evidence>
<dbReference type="RefSeq" id="WP_310798147.1">
    <property type="nucleotide sequence ID" value="NZ_CP123872.1"/>
</dbReference>
<dbReference type="AlphaFoldDB" id="A0AA52ECM3"/>
<organism evidence="8 9">
    <name type="scientific">Temperatibacter marinus</name>
    <dbReference type="NCBI Taxonomy" id="1456591"/>
    <lineage>
        <taxon>Bacteria</taxon>
        <taxon>Pseudomonadati</taxon>
        <taxon>Pseudomonadota</taxon>
        <taxon>Alphaproteobacteria</taxon>
        <taxon>Kordiimonadales</taxon>
        <taxon>Temperatibacteraceae</taxon>
        <taxon>Temperatibacter</taxon>
    </lineage>
</organism>
<evidence type="ECO:0000256" key="7">
    <source>
        <dbReference type="SAM" id="Phobius"/>
    </source>
</evidence>
<keyword evidence="6 7" id="KW-0472">Membrane</keyword>
<feature type="transmembrane region" description="Helical" evidence="7">
    <location>
        <begin position="119"/>
        <end position="140"/>
    </location>
</feature>
<dbReference type="Pfam" id="PF13440">
    <property type="entry name" value="Polysacc_synt_3"/>
    <property type="match status" value="1"/>
</dbReference>
<evidence type="ECO:0000313" key="9">
    <source>
        <dbReference type="Proteomes" id="UP001268683"/>
    </source>
</evidence>
<feature type="transmembrane region" description="Helical" evidence="7">
    <location>
        <begin position="328"/>
        <end position="352"/>
    </location>
</feature>
<evidence type="ECO:0000256" key="3">
    <source>
        <dbReference type="ARBA" id="ARBA00022475"/>
    </source>
</evidence>
<accession>A0AA52ECM3</accession>
<dbReference type="KEGG" id="tmk:QGN29_12205"/>
<dbReference type="PANTHER" id="PTHR30250:SF10">
    <property type="entry name" value="LIPOPOLYSACCHARIDE BIOSYNTHESIS PROTEIN WZXC"/>
    <property type="match status" value="1"/>
</dbReference>
<reference evidence="8" key="1">
    <citation type="submission" date="2023-04" db="EMBL/GenBank/DDBJ databases">
        <title>Complete genome sequence of Temperatibacter marinus.</title>
        <authorList>
            <person name="Rong J.-C."/>
            <person name="Yi M.-L."/>
            <person name="Zhao Q."/>
        </authorList>
    </citation>
    <scope>NUCLEOTIDE SEQUENCE</scope>
    <source>
        <strain evidence="8">NBRC 110045</strain>
    </source>
</reference>
<dbReference type="GO" id="GO:0005886">
    <property type="term" value="C:plasma membrane"/>
    <property type="evidence" value="ECO:0007669"/>
    <property type="project" value="UniProtKB-SubCell"/>
</dbReference>
<evidence type="ECO:0000313" key="8">
    <source>
        <dbReference type="EMBL" id="WND02311.1"/>
    </source>
</evidence>
<feature type="transmembrane region" description="Helical" evidence="7">
    <location>
        <begin position="86"/>
        <end position="107"/>
    </location>
</feature>
<evidence type="ECO:0000256" key="6">
    <source>
        <dbReference type="ARBA" id="ARBA00023136"/>
    </source>
</evidence>
<keyword evidence="9" id="KW-1185">Reference proteome</keyword>
<feature type="transmembrane region" description="Helical" evidence="7">
    <location>
        <begin position="385"/>
        <end position="406"/>
    </location>
</feature>
<feature type="transmembrane region" description="Helical" evidence="7">
    <location>
        <begin position="46"/>
        <end position="65"/>
    </location>
</feature>
<evidence type="ECO:0000256" key="4">
    <source>
        <dbReference type="ARBA" id="ARBA00022692"/>
    </source>
</evidence>
<keyword evidence="4 7" id="KW-0812">Transmembrane</keyword>
<name>A0AA52ECM3_9PROT</name>
<sequence>MTDKTPSLGKQVMKGAGIMVLGRWLIRLLGIVSVSVTARLLTPEDFGIMGAAALVIGLFALFKNIGFDDAILRMDTEDHDKFHTLWTIRFIFSAAVSLALYLAAPVMADLLQEDRIEDVLQIMCLMVVLHAFHSPAIQVFRKRMAFGKEMMVRFLEKILSVGSIILFVLYVERSYMGLVYSNLTVASLGVVTSFLFYAYIPKISFTNFKEQLSFSFWTLVRNFSSYGSGAFDEWAAKRSTNSETFGAYHVAHDLARLLVMETIFPIGEAFASAVQRVKNDLDRLRDVVVRFLAVLVLIGLPVATGIVMTSKEIIHILLGSQWDVAIQFLPYLAFAKLALVFSNSLNGIFLALDKQKTNAFLKLFRAGLVVVACLVALLMGEGALIIAQLYMWFMIAFVLGEYIYLFTSLKISLGRLSFIFRPVVAAIAMAYVLHIVPFDDVPMHITFLALSKIAIGSTVYGATLFVLWILSGKPEGAETEILSKVINKH</sequence>
<evidence type="ECO:0000256" key="1">
    <source>
        <dbReference type="ARBA" id="ARBA00004651"/>
    </source>
</evidence>
<protein>
    <submittedName>
        <fullName evidence="8">Oligosaccharide flippase family protein</fullName>
    </submittedName>
</protein>
<feature type="transmembrane region" description="Helical" evidence="7">
    <location>
        <begin position="177"/>
        <end position="200"/>
    </location>
</feature>
<dbReference type="EMBL" id="CP123872">
    <property type="protein sequence ID" value="WND02311.1"/>
    <property type="molecule type" value="Genomic_DNA"/>
</dbReference>
<feature type="transmembrane region" description="Helical" evidence="7">
    <location>
        <begin position="418"/>
        <end position="438"/>
    </location>
</feature>
<evidence type="ECO:0000256" key="5">
    <source>
        <dbReference type="ARBA" id="ARBA00022989"/>
    </source>
</evidence>
<comment type="subcellular location">
    <subcellularLocation>
        <location evidence="1">Cell membrane</location>
        <topology evidence="1">Multi-pass membrane protein</topology>
    </subcellularLocation>
</comment>
<dbReference type="PANTHER" id="PTHR30250">
    <property type="entry name" value="PST FAMILY PREDICTED COLANIC ACID TRANSPORTER"/>
    <property type="match status" value="1"/>
</dbReference>
<gene>
    <name evidence="8" type="ORF">QGN29_12205</name>
</gene>